<evidence type="ECO:0000256" key="1">
    <source>
        <dbReference type="SAM" id="MobiDB-lite"/>
    </source>
</evidence>
<name>A0ABM1M6Z8_NICVS</name>
<feature type="chain" id="PRO_5045310534" evidence="2">
    <location>
        <begin position="17"/>
        <end position="187"/>
    </location>
</feature>
<feature type="region of interest" description="Disordered" evidence="1">
    <location>
        <begin position="97"/>
        <end position="119"/>
    </location>
</feature>
<evidence type="ECO:0000256" key="2">
    <source>
        <dbReference type="SAM" id="SignalP"/>
    </source>
</evidence>
<organism evidence="3 4">
    <name type="scientific">Nicrophorus vespilloides</name>
    <name type="common">Boreal carrion beetle</name>
    <dbReference type="NCBI Taxonomy" id="110193"/>
    <lineage>
        <taxon>Eukaryota</taxon>
        <taxon>Metazoa</taxon>
        <taxon>Ecdysozoa</taxon>
        <taxon>Arthropoda</taxon>
        <taxon>Hexapoda</taxon>
        <taxon>Insecta</taxon>
        <taxon>Pterygota</taxon>
        <taxon>Neoptera</taxon>
        <taxon>Endopterygota</taxon>
        <taxon>Coleoptera</taxon>
        <taxon>Polyphaga</taxon>
        <taxon>Staphyliniformia</taxon>
        <taxon>Silphidae</taxon>
        <taxon>Nicrophorinae</taxon>
        <taxon>Nicrophorus</taxon>
    </lineage>
</organism>
<dbReference type="RefSeq" id="XP_017770348.1">
    <property type="nucleotide sequence ID" value="XM_017914859.1"/>
</dbReference>
<gene>
    <name evidence="4" type="primary">LOC108558059</name>
</gene>
<keyword evidence="2" id="KW-0732">Signal</keyword>
<dbReference type="GeneID" id="108558059"/>
<reference evidence="4" key="1">
    <citation type="submission" date="2025-08" db="UniProtKB">
        <authorList>
            <consortium name="RefSeq"/>
        </authorList>
    </citation>
    <scope>IDENTIFICATION</scope>
    <source>
        <tissue evidence="4">Whole Larva</tissue>
    </source>
</reference>
<accession>A0ABM1M6Z8</accession>
<feature type="signal peptide" evidence="2">
    <location>
        <begin position="1"/>
        <end position="16"/>
    </location>
</feature>
<feature type="compositionally biased region" description="Polar residues" evidence="1">
    <location>
        <begin position="149"/>
        <end position="158"/>
    </location>
</feature>
<sequence>MLVFLIFAFFASTSQAGYAGSSSQSDNGVGQGYGFGGSFSGGAPPNFPVFDFNNFLSSYFESLRKYHEQFANNIQQNVAAGYGQPGGFSSSFPAGVPGGEGASASGSIGPGGGYQSAGVYPENPNNPNIFNRFGGGEEAQKPNGFYGVFTSSHSSTSDVDGKKTSAHEAQTTINDNGKVTTYKVKNP</sequence>
<protein>
    <submittedName>
        <fullName evidence="4">Uncharacterized protein LOC108558059</fullName>
    </submittedName>
</protein>
<evidence type="ECO:0000313" key="3">
    <source>
        <dbReference type="Proteomes" id="UP000695000"/>
    </source>
</evidence>
<keyword evidence="3" id="KW-1185">Reference proteome</keyword>
<proteinExistence type="predicted"/>
<evidence type="ECO:0000313" key="4">
    <source>
        <dbReference type="RefSeq" id="XP_017770348.1"/>
    </source>
</evidence>
<feature type="region of interest" description="Disordered" evidence="1">
    <location>
        <begin position="141"/>
        <end position="187"/>
    </location>
</feature>
<dbReference type="Proteomes" id="UP000695000">
    <property type="component" value="Unplaced"/>
</dbReference>
<feature type="compositionally biased region" description="Polar residues" evidence="1">
    <location>
        <begin position="167"/>
        <end position="179"/>
    </location>
</feature>